<dbReference type="OrthoDB" id="6359816at2759"/>
<keyword evidence="1" id="KW-0433">Leucine-rich repeat</keyword>
<feature type="domain" description="BTB" evidence="3">
    <location>
        <begin position="617"/>
        <end position="681"/>
    </location>
</feature>
<dbReference type="Gene3D" id="3.30.710.10">
    <property type="entry name" value="Potassium Channel Kv1.1, Chain A"/>
    <property type="match status" value="2"/>
</dbReference>
<evidence type="ECO:0000259" key="3">
    <source>
        <dbReference type="PROSITE" id="PS50097"/>
    </source>
</evidence>
<dbReference type="CDD" id="cd18186">
    <property type="entry name" value="BTB_POZ_ZBTB_KLHL-like"/>
    <property type="match status" value="2"/>
</dbReference>
<evidence type="ECO:0000313" key="4">
    <source>
        <dbReference type="EMBL" id="CAG9811192.1"/>
    </source>
</evidence>
<evidence type="ECO:0000313" key="5">
    <source>
        <dbReference type="Proteomes" id="UP001153620"/>
    </source>
</evidence>
<dbReference type="PANTHER" id="PTHR24413">
    <property type="entry name" value="SPECKLE-TYPE POZ PROTEIN"/>
    <property type="match status" value="1"/>
</dbReference>
<dbReference type="SMART" id="SM00369">
    <property type="entry name" value="LRR_TYP"/>
    <property type="match status" value="3"/>
</dbReference>
<name>A0A9N9S648_9DIPT</name>
<dbReference type="AlphaFoldDB" id="A0A9N9S648"/>
<reference evidence="4" key="1">
    <citation type="submission" date="2022-01" db="EMBL/GenBank/DDBJ databases">
        <authorList>
            <person name="King R."/>
        </authorList>
    </citation>
    <scope>NUCLEOTIDE SEQUENCE</scope>
</reference>
<dbReference type="PROSITE" id="PS50097">
    <property type="entry name" value="BTB"/>
    <property type="match status" value="2"/>
</dbReference>
<feature type="domain" description="BTB" evidence="3">
    <location>
        <begin position="263"/>
        <end position="327"/>
    </location>
</feature>
<keyword evidence="5" id="KW-1185">Reference proteome</keyword>
<dbReference type="Pfam" id="PF13855">
    <property type="entry name" value="LRR_8"/>
    <property type="match status" value="1"/>
</dbReference>
<keyword evidence="2" id="KW-0677">Repeat</keyword>
<dbReference type="SUPFAM" id="SSF52058">
    <property type="entry name" value="L domain-like"/>
    <property type="match status" value="1"/>
</dbReference>
<dbReference type="SMART" id="SM00225">
    <property type="entry name" value="BTB"/>
    <property type="match status" value="2"/>
</dbReference>
<dbReference type="EMBL" id="OU895880">
    <property type="protein sequence ID" value="CAG9811192.1"/>
    <property type="molecule type" value="Genomic_DNA"/>
</dbReference>
<dbReference type="InterPro" id="IPR032675">
    <property type="entry name" value="LRR_dom_sf"/>
</dbReference>
<protein>
    <recommendedName>
        <fullName evidence="3">BTB domain-containing protein</fullName>
    </recommendedName>
</protein>
<dbReference type="InterPro" id="IPR003591">
    <property type="entry name" value="Leu-rich_rpt_typical-subtyp"/>
</dbReference>
<reference evidence="4" key="2">
    <citation type="submission" date="2022-10" db="EMBL/GenBank/DDBJ databases">
        <authorList>
            <consortium name="ENA_rothamsted_submissions"/>
            <consortium name="culmorum"/>
            <person name="King R."/>
        </authorList>
    </citation>
    <scope>NUCLEOTIDE SEQUENCE</scope>
</reference>
<dbReference type="Proteomes" id="UP001153620">
    <property type="component" value="Chromosome 4"/>
</dbReference>
<evidence type="ECO:0000256" key="1">
    <source>
        <dbReference type="ARBA" id="ARBA00022614"/>
    </source>
</evidence>
<sequence length="789" mass="92048">MEIQCIFKYSDKLYGCFIENHQIPSGRDLILVGEHGHEETNNDVTLLQIINCTMTSFSKEFFKLFPNLKSLEIKNSKLMALCKADLADFKKLEKIDCRENQLEVLPGELFAGLKNLEWVGFYGNKLKIVEPNIFDGLEKLKHAEFRSNTNYNNYTDNTSLINLKNYLVTQFFSLEPLAIKAYFSKFKPSIQQVKMYVNLCGTNDTKNKIWEQHHAYLHETYARNIQVMKKVETNLRRKVEYFERFGEHLLHDLKAFIQDESTKDFKIIIDNHEFPVHKFLLAARSPTLAELLKNNPEVENLNLVDISVETFEIILKFLYTDELPGDDGTNFLHLFAAAGKLKIKKLQTFASMNLRTNFEDDNAIEIFKLSDKYEDNDLRLKAFEEIQKIYNKVNLKDEWIDDPEKVSKIIDIIPEGLLDNFPNLISLTIVNSRLKRISKCDLDEYKSLKMFICRQNELEYLPGDLFADLKNLEFIGFNGNNLQVIEPNILDRLNKLQHVNFRNNPNYDKCYSIYPVHEPNASLEEVKAELCEKFMSRFKFLDDLKKSERNLQIRHLELVQSKNDLALQVQNMTGQLTTANEVIMSLKNNIKRLEAKQDIQPFQTKDIKALLQDETTKDFQITIDGHEFPVHKFLLAARSPTLAELLKNNPEVENLNLVDISVEIFEKILKFLYTDELPGDDGTNFLHLFAAAGKLKIKELRKFAGNKVIEQIDEDNVVDIFKLGFKYDNAEIMQKAFDKIKEKYPKIIFKDEWAVDPDKVIKIIEIFKKKEEAMRKIEEEFEKSLNLNL</sequence>
<proteinExistence type="predicted"/>
<organism evidence="4 5">
    <name type="scientific">Chironomus riparius</name>
    <dbReference type="NCBI Taxonomy" id="315576"/>
    <lineage>
        <taxon>Eukaryota</taxon>
        <taxon>Metazoa</taxon>
        <taxon>Ecdysozoa</taxon>
        <taxon>Arthropoda</taxon>
        <taxon>Hexapoda</taxon>
        <taxon>Insecta</taxon>
        <taxon>Pterygota</taxon>
        <taxon>Neoptera</taxon>
        <taxon>Endopterygota</taxon>
        <taxon>Diptera</taxon>
        <taxon>Nematocera</taxon>
        <taxon>Chironomoidea</taxon>
        <taxon>Chironomidae</taxon>
        <taxon>Chironominae</taxon>
        <taxon>Chironomus</taxon>
    </lineage>
</organism>
<evidence type="ECO:0000256" key="2">
    <source>
        <dbReference type="ARBA" id="ARBA00022737"/>
    </source>
</evidence>
<dbReference type="InterPro" id="IPR011333">
    <property type="entry name" value="SKP1/BTB/POZ_sf"/>
</dbReference>
<dbReference type="InterPro" id="IPR000210">
    <property type="entry name" value="BTB/POZ_dom"/>
</dbReference>
<dbReference type="Gene3D" id="3.80.10.10">
    <property type="entry name" value="Ribonuclease Inhibitor"/>
    <property type="match status" value="2"/>
</dbReference>
<dbReference type="SUPFAM" id="SSF54695">
    <property type="entry name" value="POZ domain"/>
    <property type="match status" value="2"/>
</dbReference>
<accession>A0A9N9S648</accession>
<dbReference type="Pfam" id="PF00651">
    <property type="entry name" value="BTB"/>
    <property type="match status" value="2"/>
</dbReference>
<dbReference type="InterPro" id="IPR001611">
    <property type="entry name" value="Leu-rich_rpt"/>
</dbReference>
<gene>
    <name evidence="4" type="ORF">CHIRRI_LOCUS14001</name>
</gene>